<dbReference type="AlphaFoldDB" id="A0A165PRX3"/>
<dbReference type="InParanoid" id="A0A165PRX3"/>
<dbReference type="OrthoDB" id="3245714at2759"/>
<keyword evidence="3" id="KW-1185">Reference proteome</keyword>
<organism evidence="2 3">
    <name type="scientific">Exidia glandulosa HHB12029</name>
    <dbReference type="NCBI Taxonomy" id="1314781"/>
    <lineage>
        <taxon>Eukaryota</taxon>
        <taxon>Fungi</taxon>
        <taxon>Dikarya</taxon>
        <taxon>Basidiomycota</taxon>
        <taxon>Agaricomycotina</taxon>
        <taxon>Agaricomycetes</taxon>
        <taxon>Auriculariales</taxon>
        <taxon>Exidiaceae</taxon>
        <taxon>Exidia</taxon>
    </lineage>
</organism>
<gene>
    <name evidence="2" type="ORF">EXIGLDRAFT_759713</name>
</gene>
<dbReference type="EMBL" id="KV425887">
    <property type="protein sequence ID" value="KZW02586.1"/>
    <property type="molecule type" value="Genomic_DNA"/>
</dbReference>
<reference evidence="2 3" key="1">
    <citation type="journal article" date="2016" name="Mol. Biol. Evol.">
        <title>Comparative Genomics of Early-Diverging Mushroom-Forming Fungi Provides Insights into the Origins of Lignocellulose Decay Capabilities.</title>
        <authorList>
            <person name="Nagy L.G."/>
            <person name="Riley R."/>
            <person name="Tritt A."/>
            <person name="Adam C."/>
            <person name="Daum C."/>
            <person name="Floudas D."/>
            <person name="Sun H."/>
            <person name="Yadav J.S."/>
            <person name="Pangilinan J."/>
            <person name="Larsson K.H."/>
            <person name="Matsuura K."/>
            <person name="Barry K."/>
            <person name="Labutti K."/>
            <person name="Kuo R."/>
            <person name="Ohm R.A."/>
            <person name="Bhattacharya S.S."/>
            <person name="Shirouzu T."/>
            <person name="Yoshinaga Y."/>
            <person name="Martin F.M."/>
            <person name="Grigoriev I.V."/>
            <person name="Hibbett D.S."/>
        </authorList>
    </citation>
    <scope>NUCLEOTIDE SEQUENCE [LARGE SCALE GENOMIC DNA]</scope>
    <source>
        <strain evidence="2 3">HHB12029</strain>
    </source>
</reference>
<dbReference type="Proteomes" id="UP000077266">
    <property type="component" value="Unassembled WGS sequence"/>
</dbReference>
<evidence type="ECO:0000313" key="2">
    <source>
        <dbReference type="EMBL" id="KZW02586.1"/>
    </source>
</evidence>
<sequence length="180" mass="19940">MMTDADQQKDLRRRGAELDMAHKSYDRAKGHFHSRKARSTCTVCHAIRPSRRDRPAQPGAMYDGDDHDDLYDASWHVDSYPSHGDEAQLHLQLHSDACAVTRVVVKQERKRKGVAADYEIIPVASASHGVVALDDEHKARVPEPQDEWFFVDSLNASSAPRPSYASALRGASESSASGSE</sequence>
<evidence type="ECO:0000256" key="1">
    <source>
        <dbReference type="SAM" id="MobiDB-lite"/>
    </source>
</evidence>
<feature type="region of interest" description="Disordered" evidence="1">
    <location>
        <begin position="158"/>
        <end position="180"/>
    </location>
</feature>
<proteinExistence type="predicted"/>
<evidence type="ECO:0000313" key="3">
    <source>
        <dbReference type="Proteomes" id="UP000077266"/>
    </source>
</evidence>
<protein>
    <submittedName>
        <fullName evidence="2">Uncharacterized protein</fullName>
    </submittedName>
</protein>
<accession>A0A165PRX3</accession>
<name>A0A165PRX3_EXIGL</name>